<gene>
    <name evidence="3" type="ORF">C6Y45_10015</name>
</gene>
<feature type="transmembrane region" description="Helical" evidence="1">
    <location>
        <begin position="57"/>
        <end position="89"/>
    </location>
</feature>
<evidence type="ECO:0000256" key="1">
    <source>
        <dbReference type="SAM" id="Phobius"/>
    </source>
</evidence>
<dbReference type="PIRSF" id="PIRSF031509">
    <property type="entry name" value="Cell_wall_LiaF/YvqF"/>
    <property type="match status" value="1"/>
</dbReference>
<feature type="transmembrane region" description="Helical" evidence="1">
    <location>
        <begin position="12"/>
        <end position="45"/>
    </location>
</feature>
<proteinExistence type="predicted"/>
<dbReference type="Proteomes" id="UP000240509">
    <property type="component" value="Unassembled WGS sequence"/>
</dbReference>
<comment type="caution">
    <text evidence="3">The sequence shown here is derived from an EMBL/GenBank/DDBJ whole genome shotgun (WGS) entry which is preliminary data.</text>
</comment>
<evidence type="ECO:0000313" key="4">
    <source>
        <dbReference type="Proteomes" id="UP000240509"/>
    </source>
</evidence>
<dbReference type="InterPro" id="IPR047793">
    <property type="entry name" value="LiaF_C"/>
</dbReference>
<name>A0A2T4U5L2_9BACI</name>
<protein>
    <recommendedName>
        <fullName evidence="2">Cell wall-active antibiotics response LiaF-like C-terminal domain-containing protein</fullName>
    </recommendedName>
</protein>
<evidence type="ECO:0000313" key="3">
    <source>
        <dbReference type="EMBL" id="PTL38680.1"/>
    </source>
</evidence>
<dbReference type="OrthoDB" id="2351415at2"/>
<dbReference type="InterPro" id="IPR016975">
    <property type="entry name" value="Cell_wall_LiaF"/>
</dbReference>
<dbReference type="Pfam" id="PF09922">
    <property type="entry name" value="LiaF-like_C"/>
    <property type="match status" value="1"/>
</dbReference>
<keyword evidence="1" id="KW-0472">Membrane</keyword>
<evidence type="ECO:0000259" key="2">
    <source>
        <dbReference type="Pfam" id="PF09922"/>
    </source>
</evidence>
<dbReference type="GO" id="GO:0016020">
    <property type="term" value="C:membrane"/>
    <property type="evidence" value="ECO:0007669"/>
    <property type="project" value="InterPro"/>
</dbReference>
<dbReference type="RefSeq" id="WP_107585092.1">
    <property type="nucleotide sequence ID" value="NZ_PZJJ01000015.1"/>
</dbReference>
<accession>A0A2T4U5L2</accession>
<organism evidence="3 4">
    <name type="scientific">Alkalicoccus saliphilus</name>
    <dbReference type="NCBI Taxonomy" id="200989"/>
    <lineage>
        <taxon>Bacteria</taxon>
        <taxon>Bacillati</taxon>
        <taxon>Bacillota</taxon>
        <taxon>Bacilli</taxon>
        <taxon>Bacillales</taxon>
        <taxon>Bacillaceae</taxon>
        <taxon>Alkalicoccus</taxon>
    </lineage>
</organism>
<reference evidence="3 4" key="1">
    <citation type="submission" date="2018-03" db="EMBL/GenBank/DDBJ databases">
        <title>Alkalicoccus saliphilus sp. nov., isolated from a mineral pool.</title>
        <authorList>
            <person name="Zhao B."/>
        </authorList>
    </citation>
    <scope>NUCLEOTIDE SEQUENCE [LARGE SCALE GENOMIC DNA]</scope>
    <source>
        <strain evidence="3 4">6AG</strain>
    </source>
</reference>
<dbReference type="EMBL" id="PZJJ01000015">
    <property type="protein sequence ID" value="PTL38680.1"/>
    <property type="molecule type" value="Genomic_DNA"/>
</dbReference>
<dbReference type="InterPro" id="IPR024425">
    <property type="entry name" value="LiaF-like_C"/>
</dbReference>
<feature type="domain" description="Cell wall-active antibiotics response LiaF-like C-terminal" evidence="2">
    <location>
        <begin position="126"/>
        <end position="235"/>
    </location>
</feature>
<dbReference type="AlphaFoldDB" id="A0A2T4U5L2"/>
<dbReference type="NCBIfam" id="NF040535">
    <property type="entry name" value="LiaF_C_term"/>
    <property type="match status" value="1"/>
</dbReference>
<sequence length="238" mass="27357">MMRNISTKRLNTVIFLTFLFFVLELLGRGGEMLPGIVILGLMAYIGWKQYDTTFGKIICWIGIVGLLAQTLSLFAFQFFVVAVLVLLFLEYRKQDKEEEWIRPDDRMAEESSLQKKDTLFKHRFAGRQVTPQGPYQWRDIHVQSGFGSKTIDLSNTVIHDTAVVSIRHLFGKITVLVPYDLEVQFHHSTFYGTASIFEEKEKLMNETISYETEGYEAAKARVKIIISMLSGDVEVKRV</sequence>
<keyword evidence="1" id="KW-1133">Transmembrane helix</keyword>
<keyword evidence="4" id="KW-1185">Reference proteome</keyword>
<keyword evidence="1" id="KW-0812">Transmembrane</keyword>